<dbReference type="EMBL" id="GEDG01028763">
    <property type="protein sequence ID" value="JAP12969.1"/>
    <property type="molecule type" value="Transcribed_RNA"/>
</dbReference>
<keyword evidence="1" id="KW-0472">Membrane</keyword>
<name>A0A0V0GYY2_SOLCH</name>
<dbReference type="AlphaFoldDB" id="A0A0V0GYY2"/>
<feature type="non-terminal residue" evidence="2">
    <location>
        <position position="70"/>
    </location>
</feature>
<reference evidence="2" key="1">
    <citation type="submission" date="2015-12" db="EMBL/GenBank/DDBJ databases">
        <title>Gene expression during late stages of embryo sac development: a critical building block for successful pollen-pistil interactions.</title>
        <authorList>
            <person name="Liu Y."/>
            <person name="Joly V."/>
            <person name="Sabar M."/>
            <person name="Matton D.P."/>
        </authorList>
    </citation>
    <scope>NUCLEOTIDE SEQUENCE</scope>
</reference>
<keyword evidence="1" id="KW-0812">Transmembrane</keyword>
<proteinExistence type="predicted"/>
<accession>A0A0V0GYY2</accession>
<organism evidence="2">
    <name type="scientific">Solanum chacoense</name>
    <name type="common">Chaco potato</name>
    <dbReference type="NCBI Taxonomy" id="4108"/>
    <lineage>
        <taxon>Eukaryota</taxon>
        <taxon>Viridiplantae</taxon>
        <taxon>Streptophyta</taxon>
        <taxon>Embryophyta</taxon>
        <taxon>Tracheophyta</taxon>
        <taxon>Spermatophyta</taxon>
        <taxon>Magnoliopsida</taxon>
        <taxon>eudicotyledons</taxon>
        <taxon>Gunneridae</taxon>
        <taxon>Pentapetalae</taxon>
        <taxon>asterids</taxon>
        <taxon>lamiids</taxon>
        <taxon>Solanales</taxon>
        <taxon>Solanaceae</taxon>
        <taxon>Solanoideae</taxon>
        <taxon>Solaneae</taxon>
        <taxon>Solanum</taxon>
    </lineage>
</organism>
<evidence type="ECO:0000256" key="1">
    <source>
        <dbReference type="SAM" id="Phobius"/>
    </source>
</evidence>
<sequence>MNSRVLFVNLKVTCLTTYYYSLCSNVYLMTYVYILVSFRLSSLTISSSFFSIFHMYTGVEEYHFKTTKHA</sequence>
<feature type="transmembrane region" description="Helical" evidence="1">
    <location>
        <begin position="12"/>
        <end position="34"/>
    </location>
</feature>
<keyword evidence="1" id="KW-1133">Transmembrane helix</keyword>
<protein>
    <submittedName>
        <fullName evidence="2">Putative ovule protein</fullName>
    </submittedName>
</protein>
<evidence type="ECO:0000313" key="2">
    <source>
        <dbReference type="EMBL" id="JAP12969.1"/>
    </source>
</evidence>